<dbReference type="SUPFAM" id="SSF50494">
    <property type="entry name" value="Trypsin-like serine proteases"/>
    <property type="match status" value="1"/>
</dbReference>
<dbReference type="OrthoDB" id="281406at2"/>
<accession>A0A5S9IQ70</accession>
<dbReference type="EMBL" id="AP019860">
    <property type="protein sequence ID" value="BBM85874.1"/>
    <property type="molecule type" value="Genomic_DNA"/>
</dbReference>
<dbReference type="RefSeq" id="WP_151969962.1">
    <property type="nucleotide sequence ID" value="NZ_AP019860.1"/>
</dbReference>
<dbReference type="GO" id="GO:0006508">
    <property type="term" value="P:proteolysis"/>
    <property type="evidence" value="ECO:0007669"/>
    <property type="project" value="UniProtKB-KW"/>
</dbReference>
<name>A0A5S9IQ70_UABAM</name>
<organism evidence="1 2">
    <name type="scientific">Uabimicrobium amorphum</name>
    <dbReference type="NCBI Taxonomy" id="2596890"/>
    <lineage>
        <taxon>Bacteria</taxon>
        <taxon>Pseudomonadati</taxon>
        <taxon>Planctomycetota</taxon>
        <taxon>Candidatus Uabimicrobiia</taxon>
        <taxon>Candidatus Uabimicrobiales</taxon>
        <taxon>Candidatus Uabimicrobiaceae</taxon>
        <taxon>Candidatus Uabimicrobium</taxon>
    </lineage>
</organism>
<keyword evidence="1" id="KW-0378">Hydrolase</keyword>
<dbReference type="Pfam" id="PF13365">
    <property type="entry name" value="Trypsin_2"/>
    <property type="match status" value="1"/>
</dbReference>
<sequence length="277" mass="30970">MRIFFIFLFFICSCFYSPPQITTPYRGSIGKEDHETERFLLEKIAQTKTATTKQLISQLSTTKCTLKTPMANHHKMTGSDIYQQYTKSVVIVAQRYLCGNCSQWHVATSSGFMISESGACVTSYHVIDDNKAERFIVISVDKKCYGIERVLAADKHNDFVVLQLIGHKFPMPAPLAKPTIGRKVYVISHPQRRYYSLTSGIISRLFTPESRSTNIPYVTITADYATGSSGAPIFDEYGNVIGVVSYTQSAYAGRDVQMVFKNATNAIAILKVVKVSH</sequence>
<reference evidence="1 2" key="1">
    <citation type="submission" date="2019-08" db="EMBL/GenBank/DDBJ databases">
        <title>Complete genome sequence of Candidatus Uab amorphum.</title>
        <authorList>
            <person name="Shiratori T."/>
            <person name="Suzuki S."/>
            <person name="Kakizawa Y."/>
            <person name="Ishida K."/>
        </authorList>
    </citation>
    <scope>NUCLEOTIDE SEQUENCE [LARGE SCALE GENOMIC DNA]</scope>
    <source>
        <strain evidence="1 2">SRT547</strain>
    </source>
</reference>
<dbReference type="Proteomes" id="UP000326354">
    <property type="component" value="Chromosome"/>
</dbReference>
<proteinExistence type="predicted"/>
<keyword evidence="2" id="KW-1185">Reference proteome</keyword>
<evidence type="ECO:0000313" key="1">
    <source>
        <dbReference type="EMBL" id="BBM85874.1"/>
    </source>
</evidence>
<protein>
    <submittedName>
        <fullName evidence="1">Serine protease</fullName>
    </submittedName>
</protein>
<dbReference type="PANTHER" id="PTHR43019:SF23">
    <property type="entry name" value="PROTEASE DO-LIKE 5, CHLOROPLASTIC"/>
    <property type="match status" value="1"/>
</dbReference>
<evidence type="ECO:0000313" key="2">
    <source>
        <dbReference type="Proteomes" id="UP000326354"/>
    </source>
</evidence>
<dbReference type="InterPro" id="IPR009003">
    <property type="entry name" value="Peptidase_S1_PA"/>
</dbReference>
<dbReference type="GO" id="GO:0008233">
    <property type="term" value="F:peptidase activity"/>
    <property type="evidence" value="ECO:0007669"/>
    <property type="project" value="UniProtKB-KW"/>
</dbReference>
<dbReference type="KEGG" id="uam:UABAM_04256"/>
<keyword evidence="1" id="KW-0645">Protease</keyword>
<dbReference type="PANTHER" id="PTHR43019">
    <property type="entry name" value="SERINE ENDOPROTEASE DEGS"/>
    <property type="match status" value="1"/>
</dbReference>
<dbReference type="Gene3D" id="2.40.10.120">
    <property type="match status" value="1"/>
</dbReference>
<gene>
    <name evidence="1" type="ORF">UABAM_04256</name>
</gene>
<dbReference type="AlphaFoldDB" id="A0A5S9IQ70"/>